<accession>A0ABP5S7J7</accession>
<dbReference type="PROSITE" id="PS50042">
    <property type="entry name" value="CNMP_BINDING_3"/>
    <property type="match status" value="1"/>
</dbReference>
<dbReference type="Pfam" id="PF13545">
    <property type="entry name" value="HTH_Crp_2"/>
    <property type="match status" value="1"/>
</dbReference>
<evidence type="ECO:0000313" key="6">
    <source>
        <dbReference type="EMBL" id="GAA2321061.1"/>
    </source>
</evidence>
<evidence type="ECO:0000256" key="3">
    <source>
        <dbReference type="ARBA" id="ARBA00023163"/>
    </source>
</evidence>
<dbReference type="InterPro" id="IPR000595">
    <property type="entry name" value="cNMP-bd_dom"/>
</dbReference>
<feature type="domain" description="HTH crp-type" evidence="5">
    <location>
        <begin position="154"/>
        <end position="227"/>
    </location>
</feature>
<organism evidence="6 7">
    <name type="scientific">Glycomyces rutgersensis</name>
    <dbReference type="NCBI Taxonomy" id="58115"/>
    <lineage>
        <taxon>Bacteria</taxon>
        <taxon>Bacillati</taxon>
        <taxon>Actinomycetota</taxon>
        <taxon>Actinomycetes</taxon>
        <taxon>Glycomycetales</taxon>
        <taxon>Glycomycetaceae</taxon>
        <taxon>Glycomyces</taxon>
    </lineage>
</organism>
<dbReference type="InterPro" id="IPR036390">
    <property type="entry name" value="WH_DNA-bd_sf"/>
</dbReference>
<dbReference type="Gene3D" id="1.10.10.10">
    <property type="entry name" value="Winged helix-like DNA-binding domain superfamily/Winged helix DNA-binding domain"/>
    <property type="match status" value="1"/>
</dbReference>
<dbReference type="PROSITE" id="PS51063">
    <property type="entry name" value="HTH_CRP_2"/>
    <property type="match status" value="1"/>
</dbReference>
<protein>
    <submittedName>
        <fullName evidence="6">Crp/Fnr family transcriptional regulator</fullName>
    </submittedName>
</protein>
<proteinExistence type="predicted"/>
<keyword evidence="2" id="KW-0238">DNA-binding</keyword>
<dbReference type="EMBL" id="BAAASX010000001">
    <property type="protein sequence ID" value="GAA2321061.1"/>
    <property type="molecule type" value="Genomic_DNA"/>
</dbReference>
<feature type="domain" description="Cyclic nucleotide-binding" evidence="4">
    <location>
        <begin position="27"/>
        <end position="141"/>
    </location>
</feature>
<dbReference type="SUPFAM" id="SSF51206">
    <property type="entry name" value="cAMP-binding domain-like"/>
    <property type="match status" value="1"/>
</dbReference>
<dbReference type="InterPro" id="IPR014710">
    <property type="entry name" value="RmlC-like_jellyroll"/>
</dbReference>
<gene>
    <name evidence="6" type="ORF">GCM10010403_08570</name>
</gene>
<dbReference type="CDD" id="cd00038">
    <property type="entry name" value="CAP_ED"/>
    <property type="match status" value="1"/>
</dbReference>
<dbReference type="Gene3D" id="2.60.120.10">
    <property type="entry name" value="Jelly Rolls"/>
    <property type="match status" value="1"/>
</dbReference>
<comment type="caution">
    <text evidence="6">The sequence shown here is derived from an EMBL/GenBank/DDBJ whole genome shotgun (WGS) entry which is preliminary data.</text>
</comment>
<evidence type="ECO:0000256" key="2">
    <source>
        <dbReference type="ARBA" id="ARBA00023125"/>
    </source>
</evidence>
<sequence>MCTNTLNCMETRSQVLWNPLLSDEHQDALKPEAHAVSYPTGTKLMKADEHSDYVIYLRSGLVMSCRWEQQPDGQERRTIFGLHGPGTLIGELAPLTGEPRSADLVSLRPVEVLHIPGDVFLRFLLSNPRVHLEVTRRLAKRVRELGEVQEESFLSSERRLARALLRIVESGIGVEGEQGLVIAGFTQNDLADLARLSRESVSAVMQQFKARSYIATGRARFTICDTAAIEALAMRRDRSLI</sequence>
<dbReference type="PANTHER" id="PTHR24567">
    <property type="entry name" value="CRP FAMILY TRANSCRIPTIONAL REGULATORY PROTEIN"/>
    <property type="match status" value="1"/>
</dbReference>
<evidence type="ECO:0000259" key="5">
    <source>
        <dbReference type="PROSITE" id="PS51063"/>
    </source>
</evidence>
<dbReference type="Pfam" id="PF00027">
    <property type="entry name" value="cNMP_binding"/>
    <property type="match status" value="1"/>
</dbReference>
<evidence type="ECO:0000256" key="1">
    <source>
        <dbReference type="ARBA" id="ARBA00023015"/>
    </source>
</evidence>
<keyword evidence="3" id="KW-0804">Transcription</keyword>
<dbReference type="Proteomes" id="UP001501584">
    <property type="component" value="Unassembled WGS sequence"/>
</dbReference>
<dbReference type="SUPFAM" id="SSF46785">
    <property type="entry name" value="Winged helix' DNA-binding domain"/>
    <property type="match status" value="1"/>
</dbReference>
<dbReference type="InterPro" id="IPR050397">
    <property type="entry name" value="Env_Response_Regulators"/>
</dbReference>
<dbReference type="PANTHER" id="PTHR24567:SF74">
    <property type="entry name" value="HTH-TYPE TRANSCRIPTIONAL REGULATOR ARCR"/>
    <property type="match status" value="1"/>
</dbReference>
<keyword evidence="7" id="KW-1185">Reference proteome</keyword>
<reference evidence="7" key="1">
    <citation type="journal article" date="2019" name="Int. J. Syst. Evol. Microbiol.">
        <title>The Global Catalogue of Microorganisms (GCM) 10K type strain sequencing project: providing services to taxonomists for standard genome sequencing and annotation.</title>
        <authorList>
            <consortium name="The Broad Institute Genomics Platform"/>
            <consortium name="The Broad Institute Genome Sequencing Center for Infectious Disease"/>
            <person name="Wu L."/>
            <person name="Ma J."/>
        </authorList>
    </citation>
    <scope>NUCLEOTIDE SEQUENCE [LARGE SCALE GENOMIC DNA]</scope>
    <source>
        <strain evidence="7">JCM 6238</strain>
    </source>
</reference>
<dbReference type="InterPro" id="IPR012318">
    <property type="entry name" value="HTH_CRP"/>
</dbReference>
<dbReference type="InterPro" id="IPR018490">
    <property type="entry name" value="cNMP-bd_dom_sf"/>
</dbReference>
<evidence type="ECO:0000313" key="7">
    <source>
        <dbReference type="Proteomes" id="UP001501584"/>
    </source>
</evidence>
<dbReference type="InterPro" id="IPR036388">
    <property type="entry name" value="WH-like_DNA-bd_sf"/>
</dbReference>
<evidence type="ECO:0000259" key="4">
    <source>
        <dbReference type="PROSITE" id="PS50042"/>
    </source>
</evidence>
<name>A0ABP5S7J7_9ACTN</name>
<dbReference type="SMART" id="SM00100">
    <property type="entry name" value="cNMP"/>
    <property type="match status" value="1"/>
</dbReference>
<keyword evidence="1" id="KW-0805">Transcription regulation</keyword>